<name>A0A1H9JSG2_9SPIR</name>
<protein>
    <submittedName>
        <fullName evidence="3">Type II secretion system protein G (GspG)</fullName>
    </submittedName>
</protein>
<dbReference type="GO" id="GO:0015627">
    <property type="term" value="C:type II protein secretion system complex"/>
    <property type="evidence" value="ECO:0007669"/>
    <property type="project" value="InterPro"/>
</dbReference>
<reference evidence="3 4" key="1">
    <citation type="submission" date="2016-10" db="EMBL/GenBank/DDBJ databases">
        <authorList>
            <person name="de Groot N.N."/>
        </authorList>
    </citation>
    <scope>NUCLEOTIDE SEQUENCE [LARGE SCALE GENOMIC DNA]</scope>
    <source>
        <strain evidence="3 4">B25</strain>
    </source>
</reference>
<dbReference type="NCBIfam" id="TIGR01710">
    <property type="entry name" value="typeII_sec_gspG"/>
    <property type="match status" value="1"/>
</dbReference>
<dbReference type="InterPro" id="IPR013545">
    <property type="entry name" value="T2SS_protein-GspG_C"/>
</dbReference>
<evidence type="ECO:0000313" key="3">
    <source>
        <dbReference type="EMBL" id="SEQ89740.1"/>
    </source>
</evidence>
<organism evidence="3 4">
    <name type="scientific">Treponema bryantii</name>
    <dbReference type="NCBI Taxonomy" id="163"/>
    <lineage>
        <taxon>Bacteria</taxon>
        <taxon>Pseudomonadati</taxon>
        <taxon>Spirochaetota</taxon>
        <taxon>Spirochaetia</taxon>
        <taxon>Spirochaetales</taxon>
        <taxon>Treponemataceae</taxon>
        <taxon>Treponema</taxon>
    </lineage>
</organism>
<dbReference type="GO" id="GO:0015628">
    <property type="term" value="P:protein secretion by the type II secretion system"/>
    <property type="evidence" value="ECO:0007669"/>
    <property type="project" value="InterPro"/>
</dbReference>
<feature type="domain" description="Type II secretion system protein GspG C-terminal" evidence="2">
    <location>
        <begin position="36"/>
        <end position="143"/>
    </location>
</feature>
<accession>A0A1H9JSG2</accession>
<evidence type="ECO:0000313" key="4">
    <source>
        <dbReference type="Proteomes" id="UP000182360"/>
    </source>
</evidence>
<evidence type="ECO:0000259" key="2">
    <source>
        <dbReference type="Pfam" id="PF08334"/>
    </source>
</evidence>
<dbReference type="OrthoDB" id="9795612at2"/>
<dbReference type="RefSeq" id="WP_074645650.1">
    <property type="nucleotide sequence ID" value="NZ_AP025286.1"/>
</dbReference>
<feature type="transmembrane region" description="Helical" evidence="1">
    <location>
        <begin position="12"/>
        <end position="36"/>
    </location>
</feature>
<sequence length="144" mass="15900">MKKKYKKYSEGWSFVETLIVMAIVLILTAAVGFSAIKQIEKARVVTAKSQIETFSLALDSYYMDVGAYPTSEQGLEALFTKPVSLSNNNWDGPYITKAVPKDPWGNDYQYIIPGENGLPYGISSLGKDGMEGGEGKDADIRSWE</sequence>
<keyword evidence="1" id="KW-0812">Transmembrane</keyword>
<dbReference type="Gene3D" id="3.30.700.10">
    <property type="entry name" value="Glycoprotein, Type 4 Pilin"/>
    <property type="match status" value="1"/>
</dbReference>
<proteinExistence type="predicted"/>
<gene>
    <name evidence="3" type="ORF">SAMN04487977_1155</name>
</gene>
<dbReference type="Pfam" id="PF08334">
    <property type="entry name" value="T2SSG"/>
    <property type="match status" value="1"/>
</dbReference>
<dbReference type="EMBL" id="FOFU01000015">
    <property type="protein sequence ID" value="SEQ89740.1"/>
    <property type="molecule type" value="Genomic_DNA"/>
</dbReference>
<dbReference type="AlphaFoldDB" id="A0A1H9JSG2"/>
<evidence type="ECO:0000256" key="1">
    <source>
        <dbReference type="SAM" id="Phobius"/>
    </source>
</evidence>
<dbReference type="InterPro" id="IPR045584">
    <property type="entry name" value="Pilin-like"/>
</dbReference>
<keyword evidence="4" id="KW-1185">Reference proteome</keyword>
<keyword evidence="1" id="KW-0472">Membrane</keyword>
<dbReference type="InterPro" id="IPR010054">
    <property type="entry name" value="Type2_sec_GspG"/>
</dbReference>
<dbReference type="SUPFAM" id="SSF54523">
    <property type="entry name" value="Pili subunits"/>
    <property type="match status" value="1"/>
</dbReference>
<dbReference type="Proteomes" id="UP000182360">
    <property type="component" value="Unassembled WGS sequence"/>
</dbReference>
<keyword evidence="1" id="KW-1133">Transmembrane helix</keyword>